<evidence type="ECO:0000313" key="7">
    <source>
        <dbReference type="Proteomes" id="UP000286910"/>
    </source>
</evidence>
<keyword evidence="2" id="KW-0813">Transport</keyword>
<dbReference type="RefSeq" id="WP_126178393.1">
    <property type="nucleotide sequence ID" value="NZ_PELN01000356.1"/>
</dbReference>
<feature type="signal peptide" evidence="4">
    <location>
        <begin position="1"/>
        <end position="20"/>
    </location>
</feature>
<evidence type="ECO:0000256" key="1">
    <source>
        <dbReference type="ARBA" id="ARBA00005695"/>
    </source>
</evidence>
<reference evidence="6 7" key="1">
    <citation type="journal article" date="2019" name="Extremophiles">
        <title>Biogeography of thermophiles and predominance of Thermus scotoductus in domestic water heaters.</title>
        <authorList>
            <person name="Wilpiszeski R.L."/>
            <person name="Zhang Z."/>
            <person name="House C.H."/>
        </authorList>
    </citation>
    <scope>NUCLEOTIDE SEQUENCE [LARGE SCALE GENOMIC DNA]</scope>
    <source>
        <strain evidence="6 7">32_S32</strain>
    </source>
</reference>
<dbReference type="InterPro" id="IPR030678">
    <property type="entry name" value="Peptide/Ni-bd"/>
</dbReference>
<dbReference type="GO" id="GO:1904680">
    <property type="term" value="F:peptide transmembrane transporter activity"/>
    <property type="evidence" value="ECO:0007669"/>
    <property type="project" value="TreeGrafter"/>
</dbReference>
<dbReference type="GO" id="GO:0015833">
    <property type="term" value="P:peptide transport"/>
    <property type="evidence" value="ECO:0007669"/>
    <property type="project" value="TreeGrafter"/>
</dbReference>
<dbReference type="Pfam" id="PF00496">
    <property type="entry name" value="SBP_bac_5"/>
    <property type="match status" value="1"/>
</dbReference>
<accession>A0A430R166</accession>
<comment type="similarity">
    <text evidence="1">Belongs to the bacterial solute-binding protein 5 family.</text>
</comment>
<dbReference type="GO" id="GO:0043190">
    <property type="term" value="C:ATP-binding cassette (ABC) transporter complex"/>
    <property type="evidence" value="ECO:0007669"/>
    <property type="project" value="InterPro"/>
</dbReference>
<evidence type="ECO:0000256" key="2">
    <source>
        <dbReference type="ARBA" id="ARBA00022448"/>
    </source>
</evidence>
<evidence type="ECO:0000259" key="5">
    <source>
        <dbReference type="Pfam" id="PF00496"/>
    </source>
</evidence>
<dbReference type="SUPFAM" id="SSF53850">
    <property type="entry name" value="Periplasmic binding protein-like II"/>
    <property type="match status" value="1"/>
</dbReference>
<dbReference type="PROSITE" id="PS01040">
    <property type="entry name" value="SBP_BACTERIAL_5"/>
    <property type="match status" value="1"/>
</dbReference>
<dbReference type="InterPro" id="IPR000914">
    <property type="entry name" value="SBP_5_dom"/>
</dbReference>
<dbReference type="PANTHER" id="PTHR30290:SF9">
    <property type="entry name" value="OLIGOPEPTIDE-BINDING PROTEIN APPA"/>
    <property type="match status" value="1"/>
</dbReference>
<sequence>MRKVLAVLVGAMALAGVAGAQTFVWPQKWTVAKPSEVKRGGTLRAAVISDYRTFNPFIAAESGNVPAIISGGRGGRGLVTRDPTTGDWIPYMAESWTVSPNKLEITFKIRRGMKWSDGKPITADDWIMTWRIHTDKAVGSNSYDSFFIDGKPITLRKIDDYTIRFIYPKTDADAFAVASFAPWPAHIFGPVYQKEGAEGIKKMWTLNEKPNNIVSGGPWLIESYRPGERLVLKRNPAFGEWNKDEAGNPLPYLDRYEIKIVKDVNAQLAEFLAGNIDLMAPATVDHISQIRQAIQQGRLDATIKVNASPVASSQFMVFNWNKASDPFKQSLFRSDKFRRAMSHLVNRQAVIDIVYGGLGTPMYSSVYPVLTQWVNPKVPKYEYNPKQAAKLLAELGFTKKDKDGYLVDSKGRRLEFNLATNAGNNQREQIAKIFVDEAKKVGVKVNFQAIDFNTLVGQLLSSGPDRPFDAIIIGLSDGSLDWPFGSNVVPCKGNLHMWNKSGQCLDPRETQLDALYSRGRTELDFKKRVEIGYRMQEIEAQLLPVIYIAGPNYHPAWNNRLGGEHPDAIISSIWGQRELELTFIKK</sequence>
<dbReference type="PIRSF" id="PIRSF002741">
    <property type="entry name" value="MppA"/>
    <property type="match status" value="1"/>
</dbReference>
<name>A0A430R166_THESC</name>
<dbReference type="AlphaFoldDB" id="A0A430R166"/>
<dbReference type="EMBL" id="PELR01000365">
    <property type="protein sequence ID" value="RTH01067.1"/>
    <property type="molecule type" value="Genomic_DNA"/>
</dbReference>
<organism evidence="6 7">
    <name type="scientific">Thermus scotoductus</name>
    <dbReference type="NCBI Taxonomy" id="37636"/>
    <lineage>
        <taxon>Bacteria</taxon>
        <taxon>Thermotogati</taxon>
        <taxon>Deinococcota</taxon>
        <taxon>Deinococci</taxon>
        <taxon>Thermales</taxon>
        <taxon>Thermaceae</taxon>
        <taxon>Thermus</taxon>
    </lineage>
</organism>
<comment type="caution">
    <text evidence="6">The sequence shown here is derived from an EMBL/GenBank/DDBJ whole genome shotgun (WGS) entry which is preliminary data.</text>
</comment>
<proteinExistence type="inferred from homology"/>
<evidence type="ECO:0000256" key="3">
    <source>
        <dbReference type="ARBA" id="ARBA00022729"/>
    </source>
</evidence>
<protein>
    <submittedName>
        <fullName evidence="6">Peptide-binding protein</fullName>
    </submittedName>
</protein>
<dbReference type="InterPro" id="IPR023765">
    <property type="entry name" value="SBP_5_CS"/>
</dbReference>
<keyword evidence="3 4" id="KW-0732">Signal</keyword>
<dbReference type="PANTHER" id="PTHR30290">
    <property type="entry name" value="PERIPLASMIC BINDING COMPONENT OF ABC TRANSPORTER"/>
    <property type="match status" value="1"/>
</dbReference>
<feature type="domain" description="Solute-binding protein family 5" evidence="5">
    <location>
        <begin position="89"/>
        <end position="481"/>
    </location>
</feature>
<dbReference type="Gene3D" id="3.40.190.10">
    <property type="entry name" value="Periplasmic binding protein-like II"/>
    <property type="match status" value="1"/>
</dbReference>
<dbReference type="Gene3D" id="3.10.105.10">
    <property type="entry name" value="Dipeptide-binding Protein, Domain 3"/>
    <property type="match status" value="1"/>
</dbReference>
<evidence type="ECO:0000256" key="4">
    <source>
        <dbReference type="SAM" id="SignalP"/>
    </source>
</evidence>
<dbReference type="GO" id="GO:0042597">
    <property type="term" value="C:periplasmic space"/>
    <property type="evidence" value="ECO:0007669"/>
    <property type="project" value="UniProtKB-ARBA"/>
</dbReference>
<evidence type="ECO:0000313" key="6">
    <source>
        <dbReference type="EMBL" id="RTH01067.1"/>
    </source>
</evidence>
<dbReference type="InterPro" id="IPR039424">
    <property type="entry name" value="SBP_5"/>
</dbReference>
<feature type="chain" id="PRO_5019466091" evidence="4">
    <location>
        <begin position="21"/>
        <end position="586"/>
    </location>
</feature>
<gene>
    <name evidence="6" type="ORF">CSW45_11415</name>
</gene>
<dbReference type="Proteomes" id="UP000286910">
    <property type="component" value="Unassembled WGS sequence"/>
</dbReference>
<dbReference type="Gene3D" id="3.90.76.10">
    <property type="entry name" value="Dipeptide-binding Protein, Domain 1"/>
    <property type="match status" value="1"/>
</dbReference>
<dbReference type="CDD" id="cd08500">
    <property type="entry name" value="PBP2_NikA_DppA_OppA_like_4"/>
    <property type="match status" value="1"/>
</dbReference>